<dbReference type="Proteomes" id="UP000188268">
    <property type="component" value="Unassembled WGS sequence"/>
</dbReference>
<keyword evidence="2" id="KW-1185">Reference proteome</keyword>
<dbReference type="EMBL" id="AWWV01011502">
    <property type="protein sequence ID" value="OMO71946.1"/>
    <property type="molecule type" value="Genomic_DNA"/>
</dbReference>
<sequence>MSGQVRNLLRPSQLPCSRLWRAPTPSTDG</sequence>
<accession>A0A1R3HNJ6</accession>
<name>A0A1R3HNJ6_COCAP</name>
<organism evidence="1 2">
    <name type="scientific">Corchorus capsularis</name>
    <name type="common">Jute</name>
    <dbReference type="NCBI Taxonomy" id="210143"/>
    <lineage>
        <taxon>Eukaryota</taxon>
        <taxon>Viridiplantae</taxon>
        <taxon>Streptophyta</taxon>
        <taxon>Embryophyta</taxon>
        <taxon>Tracheophyta</taxon>
        <taxon>Spermatophyta</taxon>
        <taxon>Magnoliopsida</taxon>
        <taxon>eudicotyledons</taxon>
        <taxon>Gunneridae</taxon>
        <taxon>Pentapetalae</taxon>
        <taxon>rosids</taxon>
        <taxon>malvids</taxon>
        <taxon>Malvales</taxon>
        <taxon>Malvaceae</taxon>
        <taxon>Grewioideae</taxon>
        <taxon>Apeibeae</taxon>
        <taxon>Corchorus</taxon>
    </lineage>
</organism>
<reference evidence="1 2" key="1">
    <citation type="submission" date="2013-09" db="EMBL/GenBank/DDBJ databases">
        <title>Corchorus capsularis genome sequencing.</title>
        <authorList>
            <person name="Alam M."/>
            <person name="Haque M.S."/>
            <person name="Islam M.S."/>
            <person name="Emdad E.M."/>
            <person name="Islam M.M."/>
            <person name="Ahmed B."/>
            <person name="Halim A."/>
            <person name="Hossen Q.M.M."/>
            <person name="Hossain M.Z."/>
            <person name="Ahmed R."/>
            <person name="Khan M.M."/>
            <person name="Islam R."/>
            <person name="Rashid M.M."/>
            <person name="Khan S.A."/>
            <person name="Rahman M.S."/>
            <person name="Alam M."/>
        </authorList>
    </citation>
    <scope>NUCLEOTIDE SEQUENCE [LARGE SCALE GENOMIC DNA]</scope>
    <source>
        <strain evidence="2">cv. CVL-1</strain>
        <tissue evidence="1">Whole seedling</tissue>
    </source>
</reference>
<evidence type="ECO:0000313" key="2">
    <source>
        <dbReference type="Proteomes" id="UP000188268"/>
    </source>
</evidence>
<gene>
    <name evidence="1" type="ORF">CCACVL1_18008</name>
</gene>
<comment type="caution">
    <text evidence="1">The sequence shown here is derived from an EMBL/GenBank/DDBJ whole genome shotgun (WGS) entry which is preliminary data.</text>
</comment>
<dbReference type="AlphaFoldDB" id="A0A1R3HNJ6"/>
<protein>
    <submittedName>
        <fullName evidence="1">Uncharacterized protein</fullName>
    </submittedName>
</protein>
<proteinExistence type="predicted"/>
<dbReference type="Gramene" id="OMO71946">
    <property type="protein sequence ID" value="OMO71946"/>
    <property type="gene ID" value="CCACVL1_18008"/>
</dbReference>
<evidence type="ECO:0000313" key="1">
    <source>
        <dbReference type="EMBL" id="OMO71946.1"/>
    </source>
</evidence>